<evidence type="ECO:0000313" key="2">
    <source>
        <dbReference type="EMBL" id="KAG8627837.1"/>
    </source>
</evidence>
<organism evidence="2 3">
    <name type="scientific">Elsinoe batatas</name>
    <dbReference type="NCBI Taxonomy" id="2601811"/>
    <lineage>
        <taxon>Eukaryota</taxon>
        <taxon>Fungi</taxon>
        <taxon>Dikarya</taxon>
        <taxon>Ascomycota</taxon>
        <taxon>Pezizomycotina</taxon>
        <taxon>Dothideomycetes</taxon>
        <taxon>Dothideomycetidae</taxon>
        <taxon>Myriangiales</taxon>
        <taxon>Elsinoaceae</taxon>
        <taxon>Elsinoe</taxon>
    </lineage>
</organism>
<protein>
    <submittedName>
        <fullName evidence="2">Uncharacterized protein</fullName>
    </submittedName>
</protein>
<keyword evidence="3" id="KW-1185">Reference proteome</keyword>
<dbReference type="AlphaFoldDB" id="A0A8K0L2H4"/>
<reference evidence="2" key="1">
    <citation type="submission" date="2021-07" db="EMBL/GenBank/DDBJ databases">
        <title>Elsinoe batatas strain:CRI-CJ2 Genome sequencing and assembly.</title>
        <authorList>
            <person name="Huang L."/>
        </authorList>
    </citation>
    <scope>NUCLEOTIDE SEQUENCE</scope>
    <source>
        <strain evidence="2">CRI-CJ2</strain>
    </source>
</reference>
<comment type="caution">
    <text evidence="2">The sequence shown here is derived from an EMBL/GenBank/DDBJ whole genome shotgun (WGS) entry which is preliminary data.</text>
</comment>
<gene>
    <name evidence="2" type="ORF">KVT40_003710</name>
</gene>
<dbReference type="EMBL" id="JAESVG020000004">
    <property type="protein sequence ID" value="KAG8627837.1"/>
    <property type="molecule type" value="Genomic_DNA"/>
</dbReference>
<dbReference type="OrthoDB" id="5194044at2759"/>
<feature type="region of interest" description="Disordered" evidence="1">
    <location>
        <begin position="30"/>
        <end position="50"/>
    </location>
</feature>
<accession>A0A8K0L2H4</accession>
<name>A0A8K0L2H4_9PEZI</name>
<evidence type="ECO:0000256" key="1">
    <source>
        <dbReference type="SAM" id="MobiDB-lite"/>
    </source>
</evidence>
<proteinExistence type="predicted"/>
<evidence type="ECO:0000313" key="3">
    <source>
        <dbReference type="Proteomes" id="UP000809789"/>
    </source>
</evidence>
<sequence length="246" mass="27308">MPYVELEPNEMPKNPFIVEDSSTIAYEDYVEQKKKRSRSPDATESVTSGASFKYQVAEPAQPSYTCYANGQSYPPIQPAAYQCYPQNPTYMPHYAYKPQAPAYYSTLPPAGCQQYACYPNAMAGAAPAAVTVATSTKPAASSKSAASIKAKDDDAGEHFWIGRTRAQVDEENLNIAAREGVFKYDPMKPSGAAPDALFWVSELDGRTTLRMFKTIDEELGPGKWERDSRYGNAYFIREEPEEEKKA</sequence>
<feature type="compositionally biased region" description="Polar residues" evidence="1">
    <location>
        <begin position="40"/>
        <end position="50"/>
    </location>
</feature>
<dbReference type="Proteomes" id="UP000809789">
    <property type="component" value="Unassembled WGS sequence"/>
</dbReference>